<evidence type="ECO:0000313" key="3">
    <source>
        <dbReference type="Proteomes" id="UP001487740"/>
    </source>
</evidence>
<dbReference type="SUPFAM" id="SSF101908">
    <property type="entry name" value="Putative isomerase YbhE"/>
    <property type="match status" value="1"/>
</dbReference>
<evidence type="ECO:0000256" key="1">
    <source>
        <dbReference type="SAM" id="MobiDB-lite"/>
    </source>
</evidence>
<feature type="compositionally biased region" description="Basic and acidic residues" evidence="1">
    <location>
        <begin position="374"/>
        <end position="399"/>
    </location>
</feature>
<feature type="compositionally biased region" description="Gly residues" evidence="1">
    <location>
        <begin position="736"/>
        <end position="747"/>
    </location>
</feature>
<protein>
    <submittedName>
        <fullName evidence="2">Uncharacterized protein</fullName>
    </submittedName>
</protein>
<proteinExistence type="predicted"/>
<dbReference type="Proteomes" id="UP001487740">
    <property type="component" value="Unassembled WGS sequence"/>
</dbReference>
<evidence type="ECO:0000313" key="2">
    <source>
        <dbReference type="EMBL" id="KAK8381704.1"/>
    </source>
</evidence>
<name>A0AAW0T2Z7_SCYPA</name>
<feature type="compositionally biased region" description="Basic and acidic residues" evidence="1">
    <location>
        <begin position="407"/>
        <end position="420"/>
    </location>
</feature>
<dbReference type="EMBL" id="JARAKH010000039">
    <property type="protein sequence ID" value="KAK8381704.1"/>
    <property type="molecule type" value="Genomic_DNA"/>
</dbReference>
<comment type="caution">
    <text evidence="2">The sequence shown here is derived from an EMBL/GenBank/DDBJ whole genome shotgun (WGS) entry which is preliminary data.</text>
</comment>
<keyword evidence="3" id="KW-1185">Reference proteome</keyword>
<organism evidence="2 3">
    <name type="scientific">Scylla paramamosain</name>
    <name type="common">Mud crab</name>
    <dbReference type="NCBI Taxonomy" id="85552"/>
    <lineage>
        <taxon>Eukaryota</taxon>
        <taxon>Metazoa</taxon>
        <taxon>Ecdysozoa</taxon>
        <taxon>Arthropoda</taxon>
        <taxon>Crustacea</taxon>
        <taxon>Multicrustacea</taxon>
        <taxon>Malacostraca</taxon>
        <taxon>Eumalacostraca</taxon>
        <taxon>Eucarida</taxon>
        <taxon>Decapoda</taxon>
        <taxon>Pleocyemata</taxon>
        <taxon>Brachyura</taxon>
        <taxon>Eubrachyura</taxon>
        <taxon>Portunoidea</taxon>
        <taxon>Portunidae</taxon>
        <taxon>Portuninae</taxon>
        <taxon>Scylla</taxon>
    </lineage>
</organism>
<feature type="compositionally biased region" description="Basic and acidic residues" evidence="1">
    <location>
        <begin position="356"/>
        <end position="367"/>
    </location>
</feature>
<sequence length="747" mass="81163">MVAVDTRPAGQVMFMAVDTRPARQVMVVAVYTRPTGQVMAVDTRPTGQVVAVDTRPTGQVVAVDIRPTGQVVAVDTRPAGQVMVMAVDIRPTGQVVAVYTRPAGQVMVVAVDTYPAGQVVVVDTGPSRRIDFQYHSPSTEAHSQQASAASFRLVTAYTLNRTDDSTQTFLRVGTSPSTRSLTLALQTDLTNCGCNVTGNYSGRVLQVTGGYTGDALKVVAQRYQHVGGVGSAEELVSVAWRPEEERDAAGTEAGRGVVVRTQFSVSIFGVSVDSLMPGKRRRLLNLTVTPHTGKHWQVSLHVPIISTALEWETKLWKNQGKQHWEVNGEVKSTKSDISLEFVHFKQEKQDEETQVTDDRGEAGRCDAEGCGDGGVKEPKAKSRHHVDSDCDSDLRKEQTVDQNEVCSGRDHKSEDLKQNDPDSVMLNVDEECSKKAECDGPEESVSSEAVQETTQKLTSRVFSLSSNMKTFVSSDGGRWIRILQRTHLAFCPHVGWNLNQIFRFNRDWTGWEYVVNTWEWGNMVVKAEWGVSLLQWYQKTFSFSFDQAAALPSTQLVLDFRDWWSYKVWLKWPVLASSLAASLTLGRDSHTLLVKKVDEFLGEDAGKVVARVVARHTPAGLVVTFHADTASMQELHDTVTAVLAQAMESPDLCGEVPDHATLLKFPARLPWTVTGESLGGSAAGSPSPAAGVWHRGRLTSPAGSFQGGNGDSRRRRIVGGSMDGAGAGGAAAFPRRGGGGGGALRVD</sequence>
<accession>A0AAW0T2Z7</accession>
<gene>
    <name evidence="2" type="ORF">O3P69_015032</name>
</gene>
<feature type="region of interest" description="Disordered" evidence="1">
    <location>
        <begin position="347"/>
        <end position="424"/>
    </location>
</feature>
<reference evidence="2 3" key="1">
    <citation type="submission" date="2023-03" db="EMBL/GenBank/DDBJ databases">
        <title>High-quality genome of Scylla paramamosain provides insights in environmental adaptation.</title>
        <authorList>
            <person name="Zhang L."/>
        </authorList>
    </citation>
    <scope>NUCLEOTIDE SEQUENCE [LARGE SCALE GENOMIC DNA]</scope>
    <source>
        <strain evidence="2">LZ_2023a</strain>
        <tissue evidence="2">Muscle</tissue>
    </source>
</reference>
<dbReference type="AlphaFoldDB" id="A0AAW0T2Z7"/>
<feature type="region of interest" description="Disordered" evidence="1">
    <location>
        <begin position="699"/>
        <end position="747"/>
    </location>
</feature>